<keyword evidence="1" id="KW-1133">Transmembrane helix</keyword>
<accession>A0A840TS31</accession>
<feature type="transmembrane region" description="Helical" evidence="1">
    <location>
        <begin position="87"/>
        <end position="106"/>
    </location>
</feature>
<gene>
    <name evidence="3" type="ORF">HNQ92_000941</name>
</gene>
<feature type="signal peptide" evidence="2">
    <location>
        <begin position="1"/>
        <end position="26"/>
    </location>
</feature>
<dbReference type="AlphaFoldDB" id="A0A840TS31"/>
<proteinExistence type="predicted"/>
<keyword evidence="2" id="KW-0732">Signal</keyword>
<reference evidence="3 4" key="1">
    <citation type="submission" date="2020-08" db="EMBL/GenBank/DDBJ databases">
        <title>Genomic Encyclopedia of Type Strains, Phase IV (KMG-IV): sequencing the most valuable type-strain genomes for metagenomic binning, comparative biology and taxonomic classification.</title>
        <authorList>
            <person name="Goeker M."/>
        </authorList>
    </citation>
    <scope>NUCLEOTIDE SEQUENCE [LARGE SCALE GENOMIC DNA]</scope>
    <source>
        <strain evidence="3 4">DSM 105074</strain>
    </source>
</reference>
<sequence length="155" mass="17195">MMNQLLKKNYLLGAVLLLLGYLEARAQVPTAEKARQWYDKETIYLISPTRYVRNNTVYVGAASLQREFSISPGGLQLYLRSRRKRNIATVISLGGAAGSIAALVSGNRSTIRTFFWVSLGTGLVSSTLSLQASSQLNQAVWLRNRDALLFLDNPE</sequence>
<keyword evidence="1" id="KW-0472">Membrane</keyword>
<comment type="caution">
    <text evidence="3">The sequence shown here is derived from an EMBL/GenBank/DDBJ whole genome shotgun (WGS) entry which is preliminary data.</text>
</comment>
<dbReference type="EMBL" id="JACHGF010000001">
    <property type="protein sequence ID" value="MBB5282820.1"/>
    <property type="molecule type" value="Genomic_DNA"/>
</dbReference>
<protein>
    <submittedName>
        <fullName evidence="3">Uncharacterized protein</fullName>
    </submittedName>
</protein>
<keyword evidence="1" id="KW-0812">Transmembrane</keyword>
<keyword evidence="4" id="KW-1185">Reference proteome</keyword>
<feature type="chain" id="PRO_5032402776" evidence="2">
    <location>
        <begin position="27"/>
        <end position="155"/>
    </location>
</feature>
<dbReference type="RefSeq" id="WP_184171565.1">
    <property type="nucleotide sequence ID" value="NZ_JACHGF010000001.1"/>
</dbReference>
<evidence type="ECO:0000256" key="2">
    <source>
        <dbReference type="SAM" id="SignalP"/>
    </source>
</evidence>
<name>A0A840TS31_9BACT</name>
<evidence type="ECO:0000256" key="1">
    <source>
        <dbReference type="SAM" id="Phobius"/>
    </source>
</evidence>
<organism evidence="3 4">
    <name type="scientific">Rhabdobacter roseus</name>
    <dbReference type="NCBI Taxonomy" id="1655419"/>
    <lineage>
        <taxon>Bacteria</taxon>
        <taxon>Pseudomonadati</taxon>
        <taxon>Bacteroidota</taxon>
        <taxon>Cytophagia</taxon>
        <taxon>Cytophagales</taxon>
        <taxon>Cytophagaceae</taxon>
        <taxon>Rhabdobacter</taxon>
    </lineage>
</organism>
<evidence type="ECO:0000313" key="4">
    <source>
        <dbReference type="Proteomes" id="UP000557307"/>
    </source>
</evidence>
<dbReference type="Proteomes" id="UP000557307">
    <property type="component" value="Unassembled WGS sequence"/>
</dbReference>
<evidence type="ECO:0000313" key="3">
    <source>
        <dbReference type="EMBL" id="MBB5282820.1"/>
    </source>
</evidence>